<proteinExistence type="predicted"/>
<dbReference type="Gene3D" id="3.60.15.10">
    <property type="entry name" value="Ribonuclease Z/Hydroxyacylglutathione hydrolase-like"/>
    <property type="match status" value="1"/>
</dbReference>
<keyword evidence="3" id="KW-1185">Reference proteome</keyword>
<accession>A0AAD5X8X9</accession>
<dbReference type="InterPro" id="IPR036866">
    <property type="entry name" value="RibonucZ/Hydroxyglut_hydro"/>
</dbReference>
<dbReference type="SUPFAM" id="SSF56281">
    <property type="entry name" value="Metallo-hydrolase/oxidoreductase"/>
    <property type="match status" value="1"/>
</dbReference>
<evidence type="ECO:0000313" key="2">
    <source>
        <dbReference type="EMBL" id="KAJ3056657.1"/>
    </source>
</evidence>
<dbReference type="PANTHER" id="PTHR43546">
    <property type="entry name" value="UPF0173 METAL-DEPENDENT HYDROLASE MJ1163-RELATED"/>
    <property type="match status" value="1"/>
</dbReference>
<dbReference type="EMBL" id="JADGJD010000025">
    <property type="protein sequence ID" value="KAJ3056657.1"/>
    <property type="molecule type" value="Genomic_DNA"/>
</dbReference>
<evidence type="ECO:0000259" key="1">
    <source>
        <dbReference type="Pfam" id="PF12706"/>
    </source>
</evidence>
<dbReference type="PANTHER" id="PTHR43546:SF7">
    <property type="entry name" value="METALLO-BETA-LACTAMASE DOMAIN-CONTAINING PROTEIN"/>
    <property type="match status" value="1"/>
</dbReference>
<sequence length="341" mass="37198">MSTPTNPAGGVGPSKDTPFLHNLLLDTDGKTPPSLQNPSDLDSFLSGSIFFVGTATCIIKWAGITIMTDPNFLHQGDHVHLGPGIYSKRLTNPAINLEDIPPIDAIVLSHFHDDHFDSHVQKNLDKTIPIITTPQAVNELAKLGFLALFPLQTYESALLVKGDAKIAVTSMPAQHSPVGLLDFALPETMGSMLEFIASHEEGGAAELSTRRIGNLPTAFRMYISGDTLMYDDLKEIPKRYPNIDLGLFHLGGTTILKTFVVTMDAKQGIECIRLIHPETAIPIHYNDYDVFLSTLEDFKNAARESGLDQETKIVYLHHGDTHAFVIDKSRVLDGSTGAVSS</sequence>
<name>A0AAD5X8X9_9FUNG</name>
<organism evidence="2 3">
    <name type="scientific">Rhizophlyctis rosea</name>
    <dbReference type="NCBI Taxonomy" id="64517"/>
    <lineage>
        <taxon>Eukaryota</taxon>
        <taxon>Fungi</taxon>
        <taxon>Fungi incertae sedis</taxon>
        <taxon>Chytridiomycota</taxon>
        <taxon>Chytridiomycota incertae sedis</taxon>
        <taxon>Chytridiomycetes</taxon>
        <taxon>Rhizophlyctidales</taxon>
        <taxon>Rhizophlyctidaceae</taxon>
        <taxon>Rhizophlyctis</taxon>
    </lineage>
</organism>
<reference evidence="2" key="1">
    <citation type="submission" date="2020-05" db="EMBL/GenBank/DDBJ databases">
        <title>Phylogenomic resolution of chytrid fungi.</title>
        <authorList>
            <person name="Stajich J.E."/>
            <person name="Amses K."/>
            <person name="Simmons R."/>
            <person name="Seto K."/>
            <person name="Myers J."/>
            <person name="Bonds A."/>
            <person name="Quandt C.A."/>
            <person name="Barry K."/>
            <person name="Liu P."/>
            <person name="Grigoriev I."/>
            <person name="Longcore J.E."/>
            <person name="James T.Y."/>
        </authorList>
    </citation>
    <scope>NUCLEOTIDE SEQUENCE</scope>
    <source>
        <strain evidence="2">JEL0318</strain>
    </source>
</reference>
<dbReference type="Pfam" id="PF12706">
    <property type="entry name" value="Lactamase_B_2"/>
    <property type="match status" value="1"/>
</dbReference>
<evidence type="ECO:0000313" key="3">
    <source>
        <dbReference type="Proteomes" id="UP001212841"/>
    </source>
</evidence>
<dbReference type="AlphaFoldDB" id="A0AAD5X8X9"/>
<dbReference type="InterPro" id="IPR050114">
    <property type="entry name" value="UPF0173_UPF0282_UlaG_hydrolase"/>
</dbReference>
<feature type="domain" description="Metallo-beta-lactamase" evidence="1">
    <location>
        <begin position="88"/>
        <end position="285"/>
    </location>
</feature>
<comment type="caution">
    <text evidence="2">The sequence shown here is derived from an EMBL/GenBank/DDBJ whole genome shotgun (WGS) entry which is preliminary data.</text>
</comment>
<gene>
    <name evidence="2" type="ORF">HK097_005333</name>
</gene>
<dbReference type="InterPro" id="IPR001279">
    <property type="entry name" value="Metallo-B-lactamas"/>
</dbReference>
<dbReference type="Proteomes" id="UP001212841">
    <property type="component" value="Unassembled WGS sequence"/>
</dbReference>
<protein>
    <recommendedName>
        <fullName evidence="1">Metallo-beta-lactamase domain-containing protein</fullName>
    </recommendedName>
</protein>